<feature type="region of interest" description="Disordered" evidence="1">
    <location>
        <begin position="1006"/>
        <end position="1034"/>
    </location>
</feature>
<dbReference type="Proteomes" id="UP000190037">
    <property type="component" value="Unassembled WGS sequence"/>
</dbReference>
<evidence type="ECO:0000256" key="1">
    <source>
        <dbReference type="SAM" id="MobiDB-lite"/>
    </source>
</evidence>
<evidence type="ECO:0000313" key="2">
    <source>
        <dbReference type="EMBL" id="OPC76459.1"/>
    </source>
</evidence>
<sequence>MWVDGADLTEHSCLELLGRFLEALPRRGATGNEGQRPPDRDIARPAVTFVIDQLDESPMLERLPGFLRRALKARDTSGVRFLLACRSADFKQALADVLQDCFGACPLVDLAPLTYAEAVSLADSAGVAGVDVLNAAVDARAGALASVPLTLEFLVRTYREQGRLAGGPSQLFASGTRFLAYEHASDRSEPRPFTTTVEQRLVVAGRVAAWMLLSGRRTLWLGGALATASHPLDFDIASAVGGTETTGPTLTFEVTALVVEEALRTALFTPSGADRVSFRHSSVAAYLAARYLLDRGTRPEQLADLLLVRTPDEGVHCIPTPLRETAAWLVALDPQGTDWLSDADSVSLIAHSALVRSDAVRKLIVERLLEHADEVELADTRWYFSRWDLHHPGLDTQLITALTSTPGDPRDDRDTAAARVRIALRLARDCPSAALTPSLLRIVRDPRRPNGQRRIAAYAAFAGDEPLAAPVLREALHDLPDETDTGLATADPDRSLRATFLSLLWPRHLSVEELLTHLRPPGPKSWDGGYTHFLTDIPDACTDEQIPVLLAWMNAVWHSDPHDEEETITAPEPTGRGDGTACRPHLEPASTPNPQRFEFHSHSDEGLLLDAAIARAADHHDPTRHLPAMATLIARRFSQGGELLLPSALDPQGLQGPQLAAVTSLRRDLARALVLECVHRHREPAYATRHIVHGWHQPIPLSLRALETPEHARRPRLLTGSDFAWVLDQAADALHTGDSATANAFGHLASHLFDPDDPALYELAYDRRDNPSWPHLRWAYDPIVIHGDLAARLRRSHGAGRRRWAESDGFVAGQRQALSDLVSGDTTVFPDLFWNLQLDPATGRGHTPRDADPQTWPGMSVFDADERAQLLDGAFRYLHHEHDHADTWLAEGGDDLRAWAGHHALAWLDRRNRLDELAPGVWASWTGAVLGEGSTTWDEASATTEATLRRLAALHAPHEFGRDLDRLVRADLARGRETRGLDSVTLPPTAVTLLENLAHDLQDALAPIPTRPDDSGEHTSRSPTPPALADTDESHAAALRTWSHLLAILIDHGSPTPRDLAATVVDHHATSAGVQRTLAVRAALVLLTTDAIDFWP</sequence>
<keyword evidence="3" id="KW-1185">Reference proteome</keyword>
<feature type="non-terminal residue" evidence="2">
    <location>
        <position position="1096"/>
    </location>
</feature>
<feature type="compositionally biased region" description="Basic and acidic residues" evidence="1">
    <location>
        <begin position="1011"/>
        <end position="1020"/>
    </location>
</feature>
<evidence type="ECO:0000313" key="3">
    <source>
        <dbReference type="Proteomes" id="UP000190037"/>
    </source>
</evidence>
<reference evidence="2 3" key="1">
    <citation type="submission" date="2017-03" db="EMBL/GenBank/DDBJ databases">
        <title>Draft genome sequence of Streptomyces scabrisporus NF3, endophyte isolated from Amphipterygium adstringens.</title>
        <authorList>
            <person name="Vazquez M."/>
            <person name="Ceapa C.D."/>
            <person name="Rodriguez Luna D."/>
            <person name="Sanchez Esquivel S."/>
        </authorList>
    </citation>
    <scope>NUCLEOTIDE SEQUENCE [LARGE SCALE GENOMIC DNA]</scope>
    <source>
        <strain evidence="2 3">NF3</strain>
    </source>
</reference>
<organism evidence="2 3">
    <name type="scientific">Embleya scabrispora</name>
    <dbReference type="NCBI Taxonomy" id="159449"/>
    <lineage>
        <taxon>Bacteria</taxon>
        <taxon>Bacillati</taxon>
        <taxon>Actinomycetota</taxon>
        <taxon>Actinomycetes</taxon>
        <taxon>Kitasatosporales</taxon>
        <taxon>Streptomycetaceae</taxon>
        <taxon>Embleya</taxon>
    </lineage>
</organism>
<gene>
    <name evidence="2" type="ORF">B4N89_46280</name>
</gene>
<dbReference type="AlphaFoldDB" id="A0A1T3NI08"/>
<accession>A0A1T3NI08</accession>
<proteinExistence type="predicted"/>
<feature type="region of interest" description="Disordered" evidence="1">
    <location>
        <begin position="562"/>
        <end position="586"/>
    </location>
</feature>
<comment type="caution">
    <text evidence="2">The sequence shown here is derived from an EMBL/GenBank/DDBJ whole genome shotgun (WGS) entry which is preliminary data.</text>
</comment>
<protein>
    <submittedName>
        <fullName evidence="2">Uncharacterized protein</fullName>
    </submittedName>
</protein>
<dbReference type="EMBL" id="MWQN01000006">
    <property type="protein sequence ID" value="OPC76459.1"/>
    <property type="molecule type" value="Genomic_DNA"/>
</dbReference>
<dbReference type="STRING" id="159449.B4N89_46280"/>
<name>A0A1T3NI08_9ACTN</name>